<reference evidence="2 3" key="1">
    <citation type="submission" date="2018-07" db="EMBL/GenBank/DDBJ databases">
        <title>Draft Genome Assemblies for Five Robust Yarrowia lipolytica Strains Exhibiting High Lipid Production and Pentose Sugar Utilization and Sugar Alcohol Secretion from Undetoxified Lignocellulosic Biomass Hydrolysates.</title>
        <authorList>
            <consortium name="DOE Joint Genome Institute"/>
            <person name="Walker C."/>
            <person name="Ryu S."/>
            <person name="Na H."/>
            <person name="Zane M."/>
            <person name="LaButti K."/>
            <person name="Lipzen A."/>
            <person name="Haridas S."/>
            <person name="Barry K."/>
            <person name="Grigoriev I.V."/>
            <person name="Quarterman J."/>
            <person name="Slininger P."/>
            <person name="Dien B."/>
            <person name="Trinh C.T."/>
        </authorList>
    </citation>
    <scope>NUCLEOTIDE SEQUENCE [LARGE SCALE GENOMIC DNA]</scope>
    <source>
        <strain evidence="2 3">YB392</strain>
    </source>
</reference>
<proteinExistence type="predicted"/>
<evidence type="ECO:0008006" key="4">
    <source>
        <dbReference type="Google" id="ProtNLM"/>
    </source>
</evidence>
<keyword evidence="1" id="KW-0732">Signal</keyword>
<feature type="chain" id="PRO_5030068664" description="Secreted protein" evidence="1">
    <location>
        <begin position="26"/>
        <end position="83"/>
    </location>
</feature>
<evidence type="ECO:0000256" key="1">
    <source>
        <dbReference type="SAM" id="SignalP"/>
    </source>
</evidence>
<gene>
    <name evidence="2" type="ORF">B0I71DRAFT_131144</name>
</gene>
<dbReference type="AlphaFoldDB" id="A0A371C7I9"/>
<evidence type="ECO:0000313" key="3">
    <source>
        <dbReference type="Proteomes" id="UP000256601"/>
    </source>
</evidence>
<sequence length="83" mass="9246">MSFCDTLCSFMSVLSLACLLWPVHSGLSTLVCPLSDRCLCCYTHLSGDCCNTATNDLEYTVHFNHQRSNNSVIALTRTHNCRV</sequence>
<protein>
    <recommendedName>
        <fullName evidence="4">Secreted protein</fullName>
    </recommendedName>
</protein>
<evidence type="ECO:0000313" key="2">
    <source>
        <dbReference type="EMBL" id="RDW26266.1"/>
    </source>
</evidence>
<name>A0A371C7I9_YARLL</name>
<feature type="signal peptide" evidence="1">
    <location>
        <begin position="1"/>
        <end position="25"/>
    </location>
</feature>
<organism evidence="2 3">
    <name type="scientific">Yarrowia lipolytica</name>
    <name type="common">Candida lipolytica</name>
    <dbReference type="NCBI Taxonomy" id="4952"/>
    <lineage>
        <taxon>Eukaryota</taxon>
        <taxon>Fungi</taxon>
        <taxon>Dikarya</taxon>
        <taxon>Ascomycota</taxon>
        <taxon>Saccharomycotina</taxon>
        <taxon>Dipodascomycetes</taxon>
        <taxon>Dipodascales</taxon>
        <taxon>Dipodascales incertae sedis</taxon>
        <taxon>Yarrowia</taxon>
    </lineage>
</organism>
<dbReference type="Proteomes" id="UP000256601">
    <property type="component" value="Unassembled WGS sequence"/>
</dbReference>
<dbReference type="EMBL" id="KZ858982">
    <property type="protein sequence ID" value="RDW26266.1"/>
    <property type="molecule type" value="Genomic_DNA"/>
</dbReference>
<accession>A0A371C7I9</accession>